<feature type="transmembrane region" description="Helical" evidence="2">
    <location>
        <begin position="17"/>
        <end position="36"/>
    </location>
</feature>
<evidence type="ECO:0000256" key="2">
    <source>
        <dbReference type="SAM" id="Phobius"/>
    </source>
</evidence>
<feature type="compositionally biased region" description="Polar residues" evidence="1">
    <location>
        <begin position="200"/>
        <end position="210"/>
    </location>
</feature>
<sequence>MDFHDLLPAFQGSLPRASLAAVVGFSLVSVALYMILRIPKGETGALANIRNVLLFVYSCFLKPHSGDGSRNQQDALESFYSTQAAVYDATRSRLLAGREDMLGLVAAQLKHKIKSGKIRRKPVWVDVGGGTGYNIERMGEFIDVPNTFETVYLIDLSPSLCKVAAERFSRLGWTNVKILCQDARYVSLEKLDPRPDAAPTPSSRPQSPNSENEDYKADLVTLSYSLSMIPDFHCAIDNISEILSAQGIIGVADFYVQSESDFISRNYLGGSLDRHCMWISRVFWRTWFEIDRVNLDAARRDYLEYRFGTVHNTNSRCRLLGFRIPYYIWIGCRKNSGYFEARQTHSGRVVSQTLNSPFIKALDLHNRDVAGLNAISFNDVESKAYECAVVNLSASLPLPPSWYQNHRWRVYYDDQLDKYRQFGDEYIYAFTWEDIGADLKILNINSDDEILAITSAGDNVLGYLLENPKRVHAVDLNPNQNHLLELKLAAFSALPYRDVWRLFGKGKHRNFRELLITKLAPHLSSLAFQYWMHHGPAAFDENQGGLYHTGGSRHALILLARLCATLGLSKELEKLASAATIEDQVKIWRRGIRRILLNRLLNYAVISSEKWLWKALGVPQNQRAMIDQDFLARQQGPNPTTTSLHSGVRQYLIDTLDPVIETTLLSSENPYYILTLLSRYTRTCHPLYLTPKAHIHYSQIGAFDSLRIHTDEISEVLSRMSDESLTIAVVMDSMDWFDPHSNNAREQIQEFYRVLKIGGRAMIRSASVEPWYARIFESEKFQATRVASRSITPCIDRVNMYASTWLFVKL</sequence>
<dbReference type="Pfam" id="PF13489">
    <property type="entry name" value="Methyltransf_23"/>
    <property type="match status" value="1"/>
</dbReference>
<dbReference type="HOGENOM" id="CLU_020809_0_0_1"/>
<keyword evidence="4" id="KW-1185">Reference proteome</keyword>
<name>W7IFD1_9PEZI</name>
<keyword evidence="2" id="KW-0812">Transmembrane</keyword>
<reference evidence="3 4" key="1">
    <citation type="submission" date="2013-05" db="EMBL/GenBank/DDBJ databases">
        <title>Drechslerella stenobrocha genome reveals carnivorous origination and mechanical trapping mechanism of predatory fungi.</title>
        <authorList>
            <person name="Liu X."/>
            <person name="Zhang W."/>
            <person name="Liu K."/>
        </authorList>
    </citation>
    <scope>NUCLEOTIDE SEQUENCE [LARGE SCALE GENOMIC DNA]</scope>
    <source>
        <strain evidence="3 4">248</strain>
    </source>
</reference>
<gene>
    <name evidence="3" type="ORF">DRE_02722</name>
</gene>
<dbReference type="Pfam" id="PF11899">
    <property type="entry name" value="DUF3419"/>
    <property type="match status" value="1"/>
</dbReference>
<dbReference type="InterPro" id="IPR029063">
    <property type="entry name" value="SAM-dependent_MTases_sf"/>
</dbReference>
<dbReference type="AlphaFoldDB" id="W7IFD1"/>
<organism evidence="3 4">
    <name type="scientific">Drechslerella stenobrocha 248</name>
    <dbReference type="NCBI Taxonomy" id="1043628"/>
    <lineage>
        <taxon>Eukaryota</taxon>
        <taxon>Fungi</taxon>
        <taxon>Dikarya</taxon>
        <taxon>Ascomycota</taxon>
        <taxon>Pezizomycotina</taxon>
        <taxon>Orbiliomycetes</taxon>
        <taxon>Orbiliales</taxon>
        <taxon>Orbiliaceae</taxon>
        <taxon>Drechslerella</taxon>
    </lineage>
</organism>
<dbReference type="PANTHER" id="PTHR47473">
    <property type="entry name" value="BTA1P"/>
    <property type="match status" value="1"/>
</dbReference>
<evidence type="ECO:0000313" key="4">
    <source>
        <dbReference type="Proteomes" id="UP000024837"/>
    </source>
</evidence>
<dbReference type="Gene3D" id="3.40.50.150">
    <property type="entry name" value="Vaccinia Virus protein VP39"/>
    <property type="match status" value="1"/>
</dbReference>
<keyword evidence="2" id="KW-1133">Transmembrane helix</keyword>
<evidence type="ECO:0000256" key="1">
    <source>
        <dbReference type="SAM" id="MobiDB-lite"/>
    </source>
</evidence>
<proteinExistence type="predicted"/>
<dbReference type="OrthoDB" id="10253390at2759"/>
<dbReference type="CDD" id="cd02440">
    <property type="entry name" value="AdoMet_MTases"/>
    <property type="match status" value="1"/>
</dbReference>
<dbReference type="InterPro" id="IPR021829">
    <property type="entry name" value="DUF3419"/>
</dbReference>
<dbReference type="PANTHER" id="PTHR47473:SF1">
    <property type="entry name" value="METHYLTRANSFERASE DOMAIN-CONTAINING PROTEIN"/>
    <property type="match status" value="1"/>
</dbReference>
<evidence type="ECO:0000313" key="3">
    <source>
        <dbReference type="EMBL" id="EWC47840.1"/>
    </source>
</evidence>
<accession>W7IFD1</accession>
<keyword evidence="2" id="KW-0472">Membrane</keyword>
<dbReference type="SUPFAM" id="SSF53335">
    <property type="entry name" value="S-adenosyl-L-methionine-dependent methyltransferases"/>
    <property type="match status" value="1"/>
</dbReference>
<protein>
    <recommendedName>
        <fullName evidence="5">Methyltransferase domain-containing protein</fullName>
    </recommendedName>
</protein>
<dbReference type="EMBL" id="KI966407">
    <property type="protein sequence ID" value="EWC47840.1"/>
    <property type="molecule type" value="Genomic_DNA"/>
</dbReference>
<feature type="region of interest" description="Disordered" evidence="1">
    <location>
        <begin position="192"/>
        <end position="213"/>
    </location>
</feature>
<dbReference type="Proteomes" id="UP000024837">
    <property type="component" value="Unassembled WGS sequence"/>
</dbReference>
<evidence type="ECO:0008006" key="5">
    <source>
        <dbReference type="Google" id="ProtNLM"/>
    </source>
</evidence>